<name>A0A0V1K051_9BILA</name>
<protein>
    <submittedName>
        <fullName evidence="1">Uncharacterized protein</fullName>
    </submittedName>
</protein>
<evidence type="ECO:0000313" key="2">
    <source>
        <dbReference type="Proteomes" id="UP000054721"/>
    </source>
</evidence>
<gene>
    <name evidence="1" type="ORF">T02_11983</name>
</gene>
<organism evidence="1 2">
    <name type="scientific">Trichinella nativa</name>
    <dbReference type="NCBI Taxonomy" id="6335"/>
    <lineage>
        <taxon>Eukaryota</taxon>
        <taxon>Metazoa</taxon>
        <taxon>Ecdysozoa</taxon>
        <taxon>Nematoda</taxon>
        <taxon>Enoplea</taxon>
        <taxon>Dorylaimia</taxon>
        <taxon>Trichinellida</taxon>
        <taxon>Trichinellidae</taxon>
        <taxon>Trichinella</taxon>
    </lineage>
</organism>
<reference evidence="1 2" key="1">
    <citation type="submission" date="2015-05" db="EMBL/GenBank/DDBJ databases">
        <title>Evolution of Trichinella species and genotypes.</title>
        <authorList>
            <person name="Korhonen P.K."/>
            <person name="Edoardo P."/>
            <person name="Giuseppe L.R."/>
            <person name="Gasser R.B."/>
        </authorList>
    </citation>
    <scope>NUCLEOTIDE SEQUENCE [LARGE SCALE GENOMIC DNA]</scope>
    <source>
        <strain evidence="1">ISS10</strain>
    </source>
</reference>
<comment type="caution">
    <text evidence="1">The sequence shown here is derived from an EMBL/GenBank/DDBJ whole genome shotgun (WGS) entry which is preliminary data.</text>
</comment>
<accession>A0A0V1K051</accession>
<proteinExistence type="predicted"/>
<evidence type="ECO:0000313" key="1">
    <source>
        <dbReference type="EMBL" id="KRZ40602.1"/>
    </source>
</evidence>
<dbReference type="AlphaFoldDB" id="A0A0V1K051"/>
<sequence>MWDAWDYFNIFVSVEACFVTNYMVSFGEGTMRC</sequence>
<keyword evidence="2" id="KW-1185">Reference proteome</keyword>
<dbReference type="EMBL" id="JYDW01003685">
    <property type="protein sequence ID" value="KRZ40602.1"/>
    <property type="molecule type" value="Genomic_DNA"/>
</dbReference>
<dbReference type="Proteomes" id="UP000054721">
    <property type="component" value="Unassembled WGS sequence"/>
</dbReference>